<reference evidence="2" key="1">
    <citation type="journal article" date="2014" name="PLoS ONE">
        <title>Transcriptome-Based Identification of ABC Transporters in the Western Tarnished Plant Bug Lygus hesperus.</title>
        <authorList>
            <person name="Hull J.J."/>
            <person name="Chaney K."/>
            <person name="Geib S.M."/>
            <person name="Fabrick J.A."/>
            <person name="Brent C.S."/>
            <person name="Walsh D."/>
            <person name="Lavine L.C."/>
        </authorList>
    </citation>
    <scope>NUCLEOTIDE SEQUENCE</scope>
</reference>
<feature type="compositionally biased region" description="Low complexity" evidence="1">
    <location>
        <begin position="168"/>
        <end position="177"/>
    </location>
</feature>
<dbReference type="AlphaFoldDB" id="A0A0A9Y5R5"/>
<name>A0A0A9Y5R5_LYGHE</name>
<feature type="compositionally biased region" description="Polar residues" evidence="1">
    <location>
        <begin position="195"/>
        <end position="206"/>
    </location>
</feature>
<gene>
    <name evidence="2" type="primary">Otof_0</name>
    <name evidence="2" type="ORF">CM83_30380</name>
</gene>
<evidence type="ECO:0000313" key="2">
    <source>
        <dbReference type="EMBL" id="JAG26971.1"/>
    </source>
</evidence>
<sequence>MAGPSRLESASAIATNQQTHTADHREQRQDTKVGADCVSETVKDHMMTNGMTDYNSPNRKMEGEFAVEAHCSQYRDSPDNKLSTKTERFSDVDKLGLPDVAPSMSQCYGDGEPKCSSKSSVTTTFSVVEKDTQQFMVQASKMEVVNRIVDDRNPFLKDEASKTERSASTTNSNGSTNPFEEEEQEGGSNAEGDSNDSPSASPTTAGSIKESSKSCNDKYSSGQGSSESSYESAEEILSGNAVDGTSKIVAHHEVPLNSPSNKISQCTSLTHLAPSVFVPCSLPLSGDSSVGMRHVNAYTSTSNVPELVNNYELLFLQETQKPQKNLLRKL</sequence>
<proteinExistence type="predicted"/>
<accession>A0A0A9Y5R5</accession>
<feature type="region of interest" description="Disordered" evidence="1">
    <location>
        <begin position="155"/>
        <end position="235"/>
    </location>
</feature>
<feature type="compositionally biased region" description="Basic and acidic residues" evidence="1">
    <location>
        <begin position="21"/>
        <end position="33"/>
    </location>
</feature>
<protein>
    <submittedName>
        <fullName evidence="2">Otoferlin</fullName>
    </submittedName>
</protein>
<reference evidence="2" key="2">
    <citation type="submission" date="2014-07" db="EMBL/GenBank/DDBJ databases">
        <authorList>
            <person name="Hull J."/>
        </authorList>
    </citation>
    <scope>NUCLEOTIDE SEQUENCE</scope>
</reference>
<feature type="compositionally biased region" description="Low complexity" evidence="1">
    <location>
        <begin position="219"/>
        <end position="231"/>
    </location>
</feature>
<dbReference type="EMBL" id="GBHO01016633">
    <property type="protein sequence ID" value="JAG26971.1"/>
    <property type="molecule type" value="Transcribed_RNA"/>
</dbReference>
<organism evidence="2">
    <name type="scientific">Lygus hesperus</name>
    <name type="common">Western plant bug</name>
    <dbReference type="NCBI Taxonomy" id="30085"/>
    <lineage>
        <taxon>Eukaryota</taxon>
        <taxon>Metazoa</taxon>
        <taxon>Ecdysozoa</taxon>
        <taxon>Arthropoda</taxon>
        <taxon>Hexapoda</taxon>
        <taxon>Insecta</taxon>
        <taxon>Pterygota</taxon>
        <taxon>Neoptera</taxon>
        <taxon>Paraneoptera</taxon>
        <taxon>Hemiptera</taxon>
        <taxon>Heteroptera</taxon>
        <taxon>Panheteroptera</taxon>
        <taxon>Cimicomorpha</taxon>
        <taxon>Miridae</taxon>
        <taxon>Mirini</taxon>
        <taxon>Lygus</taxon>
    </lineage>
</organism>
<feature type="non-terminal residue" evidence="2">
    <location>
        <position position="330"/>
    </location>
</feature>
<feature type="region of interest" description="Disordered" evidence="1">
    <location>
        <begin position="1"/>
        <end position="34"/>
    </location>
</feature>
<feature type="region of interest" description="Disordered" evidence="1">
    <location>
        <begin position="93"/>
        <end position="119"/>
    </location>
</feature>
<evidence type="ECO:0000256" key="1">
    <source>
        <dbReference type="SAM" id="MobiDB-lite"/>
    </source>
</evidence>
<feature type="compositionally biased region" description="Basic and acidic residues" evidence="1">
    <location>
        <begin position="155"/>
        <end position="165"/>
    </location>
</feature>